<sequence>MKKQNKIMLSIGALAALAIPTAIAATTLTNKETKNNTFEKQTFTQYSTMSSVNVDSQSMYANPVDKPLYATDLFKAAATALDNLNDTKEEVQDLEKDIKKIEADMKDPKNSGKLKMLKEALTIAKAKKAKVLEEQKKEQIAYDTAIADAWQKEIAKRFQAKFQNARMSEKGQNYRKTSDIVGDIHKLQKMSDKLKAFKETTGIELPEFQHGIRVKSLNLLSDINGTLTVTIVLFSETTSKIYEVHGDVIGFNNETVTNHNQPRNLNLIASKFKDVKVKKTIQKKASEIEKDINGLSGIEAKLNSFERMTGVHLDPVIHGTEITGIDLRSNKDGELTVLFITNTPYATTPDLTAKVVIQTLTDKKIDEIREKKRQEIERQKRAAMPPVDHSKEDRQRFIAIVASASAGGLLVLILGIKLMVNMFRKRSAKKAFKKEQ</sequence>
<feature type="coiled-coil region" evidence="1">
    <location>
        <begin position="77"/>
        <end position="134"/>
    </location>
</feature>
<feature type="chain" id="PRO_5020763366" evidence="3">
    <location>
        <begin position="25"/>
        <end position="436"/>
    </location>
</feature>
<keyword evidence="2" id="KW-1133">Transmembrane helix</keyword>
<gene>
    <name evidence="4" type="ORF">C4B25_03740</name>
</gene>
<feature type="transmembrane region" description="Helical" evidence="2">
    <location>
        <begin position="397"/>
        <end position="420"/>
    </location>
</feature>
<feature type="signal peptide" evidence="3">
    <location>
        <begin position="1"/>
        <end position="24"/>
    </location>
</feature>
<protein>
    <submittedName>
        <fullName evidence="4">Uncharacterized protein</fullName>
    </submittedName>
</protein>
<keyword evidence="3" id="KW-0732">Signal</keyword>
<keyword evidence="2" id="KW-0812">Transmembrane</keyword>
<name>A0A4R0XNM2_9MOLU</name>
<keyword evidence="5" id="KW-1185">Reference proteome</keyword>
<keyword evidence="2" id="KW-0472">Membrane</keyword>
<evidence type="ECO:0000313" key="4">
    <source>
        <dbReference type="EMBL" id="TCG10555.1"/>
    </source>
</evidence>
<keyword evidence="1" id="KW-0175">Coiled coil</keyword>
<organism evidence="4 5">
    <name type="scientific">Mycoplasma todarodis</name>
    <dbReference type="NCBI Taxonomy" id="1937191"/>
    <lineage>
        <taxon>Bacteria</taxon>
        <taxon>Bacillati</taxon>
        <taxon>Mycoplasmatota</taxon>
        <taxon>Mollicutes</taxon>
        <taxon>Mycoplasmataceae</taxon>
        <taxon>Mycoplasma</taxon>
    </lineage>
</organism>
<dbReference type="EMBL" id="PSZP01000034">
    <property type="protein sequence ID" value="TCG10555.1"/>
    <property type="molecule type" value="Genomic_DNA"/>
</dbReference>
<evidence type="ECO:0000256" key="3">
    <source>
        <dbReference type="SAM" id="SignalP"/>
    </source>
</evidence>
<accession>A0A4R0XNM2</accession>
<evidence type="ECO:0000256" key="1">
    <source>
        <dbReference type="SAM" id="Coils"/>
    </source>
</evidence>
<comment type="caution">
    <text evidence="4">The sequence shown here is derived from an EMBL/GenBank/DDBJ whole genome shotgun (WGS) entry which is preliminary data.</text>
</comment>
<dbReference type="RefSeq" id="WP_131613695.1">
    <property type="nucleotide sequence ID" value="NZ_PSZP01000034.1"/>
</dbReference>
<evidence type="ECO:0000256" key="2">
    <source>
        <dbReference type="SAM" id="Phobius"/>
    </source>
</evidence>
<proteinExistence type="predicted"/>
<evidence type="ECO:0000313" key="5">
    <source>
        <dbReference type="Proteomes" id="UP000291072"/>
    </source>
</evidence>
<dbReference type="Proteomes" id="UP000291072">
    <property type="component" value="Unassembled WGS sequence"/>
</dbReference>
<reference evidence="4 5" key="1">
    <citation type="submission" date="2018-02" db="EMBL/GenBank/DDBJ databases">
        <title>Mycoplasma marinum and Mycoplasma todarodis sp. nov., moderately halophilic and psychrotolerant mycoplasmas isolated from cephalopods.</title>
        <authorList>
            <person name="Viver T."/>
        </authorList>
    </citation>
    <scope>NUCLEOTIDE SEQUENCE [LARGE SCALE GENOMIC DNA]</scope>
    <source>
        <strain evidence="4 5">5H</strain>
    </source>
</reference>
<dbReference type="AlphaFoldDB" id="A0A4R0XNM2"/>